<dbReference type="SUPFAM" id="SSF53822">
    <property type="entry name" value="Periplasmic binding protein-like I"/>
    <property type="match status" value="1"/>
</dbReference>
<protein>
    <submittedName>
        <fullName evidence="6">Substrate-binding domain-containing protein</fullName>
    </submittedName>
</protein>
<name>A0ABS5NMF2_TSUPA</name>
<evidence type="ECO:0000313" key="7">
    <source>
        <dbReference type="Proteomes" id="UP000676853"/>
    </source>
</evidence>
<evidence type="ECO:0000256" key="4">
    <source>
        <dbReference type="SAM" id="MobiDB-lite"/>
    </source>
</evidence>
<accession>A0ABS5NMF2</accession>
<dbReference type="PANTHER" id="PTHR30146:SF153">
    <property type="entry name" value="LACTOSE OPERON REPRESSOR"/>
    <property type="match status" value="1"/>
</dbReference>
<organism evidence="6 7">
    <name type="scientific">Tsukamurella paurometabola</name>
    <name type="common">Corynebacterium paurometabolum</name>
    <dbReference type="NCBI Taxonomy" id="2061"/>
    <lineage>
        <taxon>Bacteria</taxon>
        <taxon>Bacillati</taxon>
        <taxon>Actinomycetota</taxon>
        <taxon>Actinomycetes</taxon>
        <taxon>Mycobacteriales</taxon>
        <taxon>Tsukamurellaceae</taxon>
        <taxon>Tsukamurella</taxon>
    </lineage>
</organism>
<dbReference type="CDD" id="cd06267">
    <property type="entry name" value="PBP1_LacI_sugar_binding-like"/>
    <property type="match status" value="1"/>
</dbReference>
<keyword evidence="3" id="KW-0804">Transcription</keyword>
<dbReference type="Gene3D" id="3.40.50.2300">
    <property type="match status" value="2"/>
</dbReference>
<evidence type="ECO:0000256" key="2">
    <source>
        <dbReference type="ARBA" id="ARBA00023125"/>
    </source>
</evidence>
<dbReference type="Pfam" id="PF13377">
    <property type="entry name" value="Peripla_BP_3"/>
    <property type="match status" value="1"/>
</dbReference>
<evidence type="ECO:0000259" key="5">
    <source>
        <dbReference type="Pfam" id="PF13377"/>
    </source>
</evidence>
<comment type="caution">
    <text evidence="6">The sequence shown here is derived from an EMBL/GenBank/DDBJ whole genome shotgun (WGS) entry which is preliminary data.</text>
</comment>
<dbReference type="RefSeq" id="WP_212555593.1">
    <property type="nucleotide sequence ID" value="NZ_JAGXOE010000324.1"/>
</dbReference>
<sequence length="157" mass="15974">GGGAGEVRRAAFAAEASRLGATVIDSEWHGEASDRAGFRAASDLLGGDAGITAVFAANDVMAVGVLGAARERGMDVPRDLSVVGYDDTSLASTRLVGLTTVDDRSFDVGERAGALLRDRMLAGGGATDPMSPDGESRVLTPRLVVRGTTAPPRSAST</sequence>
<dbReference type="InterPro" id="IPR028082">
    <property type="entry name" value="Peripla_BP_I"/>
</dbReference>
<evidence type="ECO:0000313" key="6">
    <source>
        <dbReference type="EMBL" id="MBS4104633.1"/>
    </source>
</evidence>
<proteinExistence type="predicted"/>
<evidence type="ECO:0000256" key="1">
    <source>
        <dbReference type="ARBA" id="ARBA00023015"/>
    </source>
</evidence>
<keyword evidence="1" id="KW-0805">Transcription regulation</keyword>
<feature type="domain" description="Transcriptional regulator LacI/GalR-like sensor" evidence="5">
    <location>
        <begin position="6"/>
        <end position="149"/>
    </location>
</feature>
<reference evidence="6 7" key="1">
    <citation type="submission" date="2021-04" db="EMBL/GenBank/DDBJ databases">
        <title>Whole genome sequence analysis of a thiophenic sulfur metabolizing bacteria.</title>
        <authorList>
            <person name="Akhtar N."/>
            <person name="Akram J."/>
            <person name="Aslam A."/>
        </authorList>
    </citation>
    <scope>NUCLEOTIDE SEQUENCE [LARGE SCALE GENOMIC DNA]</scope>
    <source>
        <strain evidence="6 7">3OW</strain>
    </source>
</reference>
<evidence type="ECO:0000256" key="3">
    <source>
        <dbReference type="ARBA" id="ARBA00023163"/>
    </source>
</evidence>
<keyword evidence="2" id="KW-0238">DNA-binding</keyword>
<feature type="non-terminal residue" evidence="6">
    <location>
        <position position="1"/>
    </location>
</feature>
<keyword evidence="7" id="KW-1185">Reference proteome</keyword>
<dbReference type="Proteomes" id="UP000676853">
    <property type="component" value="Unassembled WGS sequence"/>
</dbReference>
<dbReference type="PANTHER" id="PTHR30146">
    <property type="entry name" value="LACI-RELATED TRANSCRIPTIONAL REPRESSOR"/>
    <property type="match status" value="1"/>
</dbReference>
<dbReference type="InterPro" id="IPR046335">
    <property type="entry name" value="LacI/GalR-like_sensor"/>
</dbReference>
<feature type="region of interest" description="Disordered" evidence="4">
    <location>
        <begin position="122"/>
        <end position="141"/>
    </location>
</feature>
<gene>
    <name evidence="6" type="ORF">KFZ73_25810</name>
</gene>
<dbReference type="EMBL" id="JAGXOE010000324">
    <property type="protein sequence ID" value="MBS4104633.1"/>
    <property type="molecule type" value="Genomic_DNA"/>
</dbReference>